<reference evidence="3 4" key="1">
    <citation type="submission" date="2023-09" db="EMBL/GenBank/DDBJ databases">
        <title>Novel taxa isolated from Blanes Bay.</title>
        <authorList>
            <person name="Rey-Velasco X."/>
            <person name="Lucena T."/>
        </authorList>
    </citation>
    <scope>NUCLEOTIDE SEQUENCE [LARGE SCALE GENOMIC DNA]</scope>
    <source>
        <strain evidence="3 4">S356</strain>
    </source>
</reference>
<name>A0ABU3LDY6_9FLAO</name>
<keyword evidence="1" id="KW-0732">Signal</keyword>
<proteinExistence type="predicted"/>
<organism evidence="3 4">
    <name type="scientific">Asprobacillus argus</name>
    <dbReference type="NCBI Taxonomy" id="3076534"/>
    <lineage>
        <taxon>Bacteria</taxon>
        <taxon>Pseudomonadati</taxon>
        <taxon>Bacteroidota</taxon>
        <taxon>Flavobacteriia</taxon>
        <taxon>Flavobacteriales</taxon>
        <taxon>Flavobacteriaceae</taxon>
        <taxon>Asprobacillus</taxon>
    </lineage>
</organism>
<keyword evidence="4" id="KW-1185">Reference proteome</keyword>
<comment type="caution">
    <text evidence="3">The sequence shown here is derived from an EMBL/GenBank/DDBJ whole genome shotgun (WGS) entry which is preliminary data.</text>
</comment>
<dbReference type="InterPro" id="IPR032812">
    <property type="entry name" value="SbsA_Ig"/>
</dbReference>
<sequence>MDVIPTHISTKRIKALLIFFCATLFLLSCGQEAKVSDISVHYEGNKGLSVHFKGFESPDYQIVTKENDTVPILGELNTEDTAIIFTPVIPFNNGGHYQILKEREVVGEFHIKESVPSIPPKVVAIYPKLDTVPENLLKMYIVFSKPMQEVRSSLEYIKVINLHTQKEEAIFLPLETELWNADHTELTLWLDPGRIKKDLIPNKKLGIPIKNGNSYEVILSKEWNDAEGSELAKEYRKKIVVVARDAKMPSVKQWKLTVPNADSKEALGIAFDELMDAMLIEKSIVIMDAQDQSVAGGFLTMGSPNSTLFIPKERWKKGTYTMVVQSSMEDLAGNNLNRLFDTDLQQEKKTKDSKTKTITFTIQ</sequence>
<dbReference type="Proteomes" id="UP001257277">
    <property type="component" value="Unassembled WGS sequence"/>
</dbReference>
<evidence type="ECO:0000259" key="2">
    <source>
        <dbReference type="Pfam" id="PF13205"/>
    </source>
</evidence>
<dbReference type="RefSeq" id="WP_349241069.1">
    <property type="nucleotide sequence ID" value="NZ_JAVTTO010000002.1"/>
</dbReference>
<protein>
    <submittedName>
        <fullName evidence="3">Ig-like domain-containing protein</fullName>
    </submittedName>
</protein>
<dbReference type="Pfam" id="PF13205">
    <property type="entry name" value="Big_5"/>
    <property type="match status" value="1"/>
</dbReference>
<feature type="domain" description="SbsA Ig-like" evidence="2">
    <location>
        <begin position="263"/>
        <end position="338"/>
    </location>
</feature>
<accession>A0ABU3LDY6</accession>
<gene>
    <name evidence="3" type="ORF">RQM59_05440</name>
</gene>
<evidence type="ECO:0000313" key="4">
    <source>
        <dbReference type="Proteomes" id="UP001257277"/>
    </source>
</evidence>
<evidence type="ECO:0000313" key="3">
    <source>
        <dbReference type="EMBL" id="MDT7831813.1"/>
    </source>
</evidence>
<dbReference type="EMBL" id="JAVTTO010000002">
    <property type="protein sequence ID" value="MDT7831813.1"/>
    <property type="molecule type" value="Genomic_DNA"/>
</dbReference>
<evidence type="ECO:0000256" key="1">
    <source>
        <dbReference type="ARBA" id="ARBA00022729"/>
    </source>
</evidence>